<comment type="subcellular location">
    <subcellularLocation>
        <location evidence="1">Cell membrane</location>
        <topology evidence="1">Multi-pass membrane protein</topology>
    </subcellularLocation>
</comment>
<evidence type="ECO:0000256" key="6">
    <source>
        <dbReference type="SAM" id="Phobius"/>
    </source>
</evidence>
<organism evidence="7 8">
    <name type="scientific">Mycolicibacterium holsaticum</name>
    <dbReference type="NCBI Taxonomy" id="152142"/>
    <lineage>
        <taxon>Bacteria</taxon>
        <taxon>Bacillati</taxon>
        <taxon>Actinomycetota</taxon>
        <taxon>Actinomycetes</taxon>
        <taxon>Mycobacteriales</taxon>
        <taxon>Mycobacteriaceae</taxon>
        <taxon>Mycolicibacterium</taxon>
    </lineage>
</organism>
<dbReference type="PANTHER" id="PTHR30213:SF0">
    <property type="entry name" value="UPF0761 MEMBRANE PROTEIN YIHY"/>
    <property type="match status" value="1"/>
</dbReference>
<dbReference type="EMBL" id="MIGZ01000002">
    <property type="protein sequence ID" value="ODQ96566.1"/>
    <property type="molecule type" value="Genomic_DNA"/>
</dbReference>
<dbReference type="AlphaFoldDB" id="A0A1E3S322"/>
<evidence type="ECO:0000256" key="3">
    <source>
        <dbReference type="ARBA" id="ARBA00022692"/>
    </source>
</evidence>
<dbReference type="Pfam" id="PF03631">
    <property type="entry name" value="Virul_fac_BrkB"/>
    <property type="match status" value="1"/>
</dbReference>
<keyword evidence="3 6" id="KW-0812">Transmembrane</keyword>
<accession>A0A1E3S322</accession>
<keyword evidence="2" id="KW-1003">Cell membrane</keyword>
<evidence type="ECO:0000256" key="5">
    <source>
        <dbReference type="ARBA" id="ARBA00023136"/>
    </source>
</evidence>
<dbReference type="InterPro" id="IPR017039">
    <property type="entry name" value="Virul_fac_BrkB"/>
</dbReference>
<gene>
    <name evidence="7" type="ORF">BHQ17_00775</name>
</gene>
<feature type="transmembrane region" description="Helical" evidence="6">
    <location>
        <begin position="269"/>
        <end position="290"/>
    </location>
</feature>
<evidence type="ECO:0000313" key="7">
    <source>
        <dbReference type="EMBL" id="ODQ96566.1"/>
    </source>
</evidence>
<evidence type="ECO:0000256" key="2">
    <source>
        <dbReference type="ARBA" id="ARBA00022475"/>
    </source>
</evidence>
<dbReference type="PANTHER" id="PTHR30213">
    <property type="entry name" value="INNER MEMBRANE PROTEIN YHJD"/>
    <property type="match status" value="1"/>
</dbReference>
<protein>
    <submittedName>
        <fullName evidence="7">Ribonuclease BN</fullName>
    </submittedName>
</protein>
<dbReference type="PIRSF" id="PIRSF035875">
    <property type="entry name" value="RNase_BN"/>
    <property type="match status" value="1"/>
</dbReference>
<keyword evidence="5 6" id="KW-0472">Membrane</keyword>
<evidence type="ECO:0000256" key="4">
    <source>
        <dbReference type="ARBA" id="ARBA00022989"/>
    </source>
</evidence>
<name>A0A1E3S322_9MYCO</name>
<feature type="transmembrane region" description="Helical" evidence="6">
    <location>
        <begin position="158"/>
        <end position="180"/>
    </location>
</feature>
<comment type="caution">
    <text evidence="7">The sequence shown here is derived from an EMBL/GenBank/DDBJ whole genome shotgun (WGS) entry which is preliminary data.</text>
</comment>
<keyword evidence="8" id="KW-1185">Reference proteome</keyword>
<dbReference type="GO" id="GO:0005886">
    <property type="term" value="C:plasma membrane"/>
    <property type="evidence" value="ECO:0007669"/>
    <property type="project" value="UniProtKB-SubCell"/>
</dbReference>
<feature type="transmembrane region" description="Helical" evidence="6">
    <location>
        <begin position="203"/>
        <end position="223"/>
    </location>
</feature>
<keyword evidence="4 6" id="KW-1133">Transmembrane helix</keyword>
<dbReference type="OrthoDB" id="3209118at2"/>
<evidence type="ECO:0000256" key="1">
    <source>
        <dbReference type="ARBA" id="ARBA00004651"/>
    </source>
</evidence>
<dbReference type="Proteomes" id="UP000094243">
    <property type="component" value="Unassembled WGS sequence"/>
</dbReference>
<evidence type="ECO:0000313" key="8">
    <source>
        <dbReference type="Proteomes" id="UP000094243"/>
    </source>
</evidence>
<feature type="transmembrane region" description="Helical" evidence="6">
    <location>
        <begin position="235"/>
        <end position="257"/>
    </location>
</feature>
<reference evidence="8" key="1">
    <citation type="submission" date="2016-09" db="EMBL/GenBank/DDBJ databases">
        <authorList>
            <person name="Greninger A.L."/>
            <person name="Jerome K.R."/>
            <person name="Mcnair B."/>
            <person name="Wallis C."/>
            <person name="Fang F."/>
        </authorList>
    </citation>
    <scope>NUCLEOTIDE SEQUENCE [LARGE SCALE GENOMIC DNA]</scope>
    <source>
        <strain evidence="8">M7</strain>
    </source>
</reference>
<proteinExistence type="predicted"/>
<feature type="transmembrane region" description="Helical" evidence="6">
    <location>
        <begin position="50"/>
        <end position="76"/>
    </location>
</feature>
<sequence>MVASARSTVQRRALLALSRAPRPVRQAGRLIARTVTDTFRDRVPGLAAEVALFSLISLPSLLIAVLGSLGFIAEALGPDGTAELHRLVLDVPESFLADRTFESYRRVVEAGLAQSRGSVISIGIVLSLWTGSRAVNRYLETITIAYGVEPRPAWRRRLLALGLTVGGLLGAVAVLPPLVLGPDLVAWLTPDPLTDSTLRGLDLLFWPGVALLILVGLVTLYHFGVPWRTPWRRDIPGAVLAMVLWLAASAGLRAYLAVSARDDAVYSQLAVPIAVVLWLYITAFAVLLGAEFNAEIEKMWPHEKYPWRLRKAG</sequence>